<gene>
    <name evidence="1" type="ORF">ANE_LOCUS20925</name>
</gene>
<dbReference type="OrthoDB" id="1134638at2759"/>
<reference evidence="1" key="1">
    <citation type="submission" date="2019-07" db="EMBL/GenBank/DDBJ databases">
        <authorList>
            <person name="Dittberner H."/>
        </authorList>
    </citation>
    <scope>NUCLEOTIDE SEQUENCE [LARGE SCALE GENOMIC DNA]</scope>
</reference>
<dbReference type="AlphaFoldDB" id="A0A565CA31"/>
<dbReference type="EMBL" id="CABITT030000007">
    <property type="protein sequence ID" value="VVB10481.1"/>
    <property type="molecule type" value="Genomic_DNA"/>
</dbReference>
<protein>
    <submittedName>
        <fullName evidence="1">Uncharacterized protein</fullName>
    </submittedName>
</protein>
<sequence>MKKEIDQRNYQSKDLTVDILLLDKTSEIKETIIPEVVLVTHDFKELVSYDQRENEVTSNKCTRNKFCEESEDVIVLSYKMRFHVGTNNKLQPTNYDPFNIDVVLNAEKNLRYNKLQPSQYGCPFKLDVIRYPD</sequence>
<proteinExistence type="predicted"/>
<keyword evidence="2" id="KW-1185">Reference proteome</keyword>
<name>A0A565CA31_9BRAS</name>
<comment type="caution">
    <text evidence="1">The sequence shown here is derived from an EMBL/GenBank/DDBJ whole genome shotgun (WGS) entry which is preliminary data.</text>
</comment>
<evidence type="ECO:0000313" key="2">
    <source>
        <dbReference type="Proteomes" id="UP000489600"/>
    </source>
</evidence>
<organism evidence="1 2">
    <name type="scientific">Arabis nemorensis</name>
    <dbReference type="NCBI Taxonomy" id="586526"/>
    <lineage>
        <taxon>Eukaryota</taxon>
        <taxon>Viridiplantae</taxon>
        <taxon>Streptophyta</taxon>
        <taxon>Embryophyta</taxon>
        <taxon>Tracheophyta</taxon>
        <taxon>Spermatophyta</taxon>
        <taxon>Magnoliopsida</taxon>
        <taxon>eudicotyledons</taxon>
        <taxon>Gunneridae</taxon>
        <taxon>Pentapetalae</taxon>
        <taxon>rosids</taxon>
        <taxon>malvids</taxon>
        <taxon>Brassicales</taxon>
        <taxon>Brassicaceae</taxon>
        <taxon>Arabideae</taxon>
        <taxon>Arabis</taxon>
    </lineage>
</organism>
<accession>A0A565CA31</accession>
<dbReference type="Proteomes" id="UP000489600">
    <property type="component" value="Unassembled WGS sequence"/>
</dbReference>
<evidence type="ECO:0000313" key="1">
    <source>
        <dbReference type="EMBL" id="VVB10481.1"/>
    </source>
</evidence>